<proteinExistence type="predicted"/>
<protein>
    <recommendedName>
        <fullName evidence="2">Hemerythrin-like domain-containing protein</fullName>
    </recommendedName>
</protein>
<feature type="coiled-coil region" evidence="1">
    <location>
        <begin position="5"/>
        <end position="32"/>
    </location>
</feature>
<dbReference type="Proteomes" id="UP000178579">
    <property type="component" value="Unassembled WGS sequence"/>
</dbReference>
<evidence type="ECO:0000256" key="1">
    <source>
        <dbReference type="SAM" id="Coils"/>
    </source>
</evidence>
<dbReference type="EMBL" id="MEXV01000050">
    <property type="protein sequence ID" value="OGD11324.1"/>
    <property type="molecule type" value="Genomic_DNA"/>
</dbReference>
<keyword evidence="1" id="KW-0175">Coiled coil</keyword>
<comment type="caution">
    <text evidence="3">The sequence shown here is derived from an EMBL/GenBank/DDBJ whole genome shotgun (WGS) entry which is preliminary data.</text>
</comment>
<evidence type="ECO:0000313" key="4">
    <source>
        <dbReference type="Proteomes" id="UP000178579"/>
    </source>
</evidence>
<dbReference type="PANTHER" id="PTHR39966:SF1">
    <property type="entry name" value="HEMERYTHRIN-LIKE DOMAIN-CONTAINING PROTEIN"/>
    <property type="match status" value="1"/>
</dbReference>
<dbReference type="Gene3D" id="1.20.120.520">
    <property type="entry name" value="nmb1532 protein domain like"/>
    <property type="match status" value="1"/>
</dbReference>
<gene>
    <name evidence="3" type="ORF">A2576_00360</name>
</gene>
<name>A0A1F5A0N2_9BACT</name>
<dbReference type="Pfam" id="PF01814">
    <property type="entry name" value="Hemerythrin"/>
    <property type="match status" value="1"/>
</dbReference>
<evidence type="ECO:0000259" key="2">
    <source>
        <dbReference type="Pfam" id="PF01814"/>
    </source>
</evidence>
<dbReference type="PANTHER" id="PTHR39966">
    <property type="entry name" value="BLL2471 PROTEIN-RELATED"/>
    <property type="match status" value="1"/>
</dbReference>
<dbReference type="GO" id="GO:0005886">
    <property type="term" value="C:plasma membrane"/>
    <property type="evidence" value="ECO:0007669"/>
    <property type="project" value="TreeGrafter"/>
</dbReference>
<reference evidence="3 4" key="1">
    <citation type="journal article" date="2016" name="Nat. Commun.">
        <title>Thousands of microbial genomes shed light on interconnected biogeochemical processes in an aquifer system.</title>
        <authorList>
            <person name="Anantharaman K."/>
            <person name="Brown C.T."/>
            <person name="Hug L.A."/>
            <person name="Sharon I."/>
            <person name="Castelle C.J."/>
            <person name="Probst A.J."/>
            <person name="Thomas B.C."/>
            <person name="Singh A."/>
            <person name="Wilkins M.J."/>
            <person name="Karaoz U."/>
            <person name="Brodie E.L."/>
            <person name="Williams K.H."/>
            <person name="Hubbard S.S."/>
            <person name="Banfield J.F."/>
        </authorList>
    </citation>
    <scope>NUCLEOTIDE SEQUENCE [LARGE SCALE GENOMIC DNA]</scope>
</reference>
<dbReference type="AlphaFoldDB" id="A0A1F5A0N2"/>
<sequence>MSQLTKTLSEEHQNILKVIDALEKEANELQRGKELDKTFLRKAVDFIKNYADKFHHMKEEDILFKELCADSNKENMRCNPVHQMLHEHDLGREHVKGIVEGLEESDKEKVIEHLWGYCSLLKEHIFKEDNILYPMADQVLSEEIMKKLHKESNKVENDRKKDKIKYLAFVKAIGKRT</sequence>
<organism evidence="3 4">
    <name type="scientific">Candidatus Amesbacteria bacterium RIFOXYD1_FULL_47_9</name>
    <dbReference type="NCBI Taxonomy" id="1797267"/>
    <lineage>
        <taxon>Bacteria</taxon>
        <taxon>Candidatus Amesiibacteriota</taxon>
    </lineage>
</organism>
<feature type="domain" description="Hemerythrin-like" evidence="2">
    <location>
        <begin position="5"/>
        <end position="136"/>
    </location>
</feature>
<evidence type="ECO:0000313" key="3">
    <source>
        <dbReference type="EMBL" id="OGD11324.1"/>
    </source>
</evidence>
<accession>A0A1F5A0N2</accession>
<dbReference type="InterPro" id="IPR012312">
    <property type="entry name" value="Hemerythrin-like"/>
</dbReference>